<dbReference type="InterPro" id="IPR058395">
    <property type="entry name" value="DUF8082"/>
</dbReference>
<dbReference type="Proteomes" id="UP001209681">
    <property type="component" value="Unassembled WGS sequence"/>
</dbReference>
<proteinExistence type="predicted"/>
<dbReference type="RefSeq" id="WP_265426054.1">
    <property type="nucleotide sequence ID" value="NZ_JAPFPW010000022.1"/>
</dbReference>
<dbReference type="Pfam" id="PF26309">
    <property type="entry name" value="DUF8082"/>
    <property type="match status" value="1"/>
</dbReference>
<gene>
    <name evidence="2" type="ORF">OOT00_14185</name>
</gene>
<accession>A0ABT3NCG0</accession>
<comment type="caution">
    <text evidence="2">The sequence shown here is derived from an EMBL/GenBank/DDBJ whole genome shotgun (WGS) entry which is preliminary data.</text>
</comment>
<protein>
    <recommendedName>
        <fullName evidence="1">DUF8082 domain-containing protein</fullName>
    </recommendedName>
</protein>
<evidence type="ECO:0000313" key="2">
    <source>
        <dbReference type="EMBL" id="MCW7755133.1"/>
    </source>
</evidence>
<name>A0ABT3NCG0_9BACT</name>
<reference evidence="2 3" key="1">
    <citation type="submission" date="2022-11" db="EMBL/GenBank/DDBJ databases">
        <title>Desulfobotulus tamanensis H1 sp. nov. - anaerobic, alkaliphilic, sulphate reducing bacterium isolated from terrestrial mud volcano.</title>
        <authorList>
            <person name="Frolova A."/>
            <person name="Merkel A.Y."/>
            <person name="Slobodkin A.I."/>
        </authorList>
    </citation>
    <scope>NUCLEOTIDE SEQUENCE [LARGE SCALE GENOMIC DNA]</scope>
    <source>
        <strain evidence="2 3">H1</strain>
    </source>
</reference>
<dbReference type="EMBL" id="JAPFPW010000022">
    <property type="protein sequence ID" value="MCW7755133.1"/>
    <property type="molecule type" value="Genomic_DNA"/>
</dbReference>
<organism evidence="2 3">
    <name type="scientific">Desulfobotulus pelophilus</name>
    <dbReference type="NCBI Taxonomy" id="2823377"/>
    <lineage>
        <taxon>Bacteria</taxon>
        <taxon>Pseudomonadati</taxon>
        <taxon>Thermodesulfobacteriota</taxon>
        <taxon>Desulfobacteria</taxon>
        <taxon>Desulfobacterales</taxon>
        <taxon>Desulfobacteraceae</taxon>
        <taxon>Desulfobotulus</taxon>
    </lineage>
</organism>
<feature type="domain" description="DUF8082" evidence="1">
    <location>
        <begin position="118"/>
        <end position="185"/>
    </location>
</feature>
<evidence type="ECO:0000313" key="3">
    <source>
        <dbReference type="Proteomes" id="UP001209681"/>
    </source>
</evidence>
<sequence>MATFSGNPSAVILRQKDDGNDREFSMDRDMLKVFTAIDGKRSLADITAHTGMPPNLIREVIQRLLDADVAEVAEKNPPTLHRQSLAGYSFTVASEPAPRSAPVESPATETRSNSSSSFMDFLEEHLALAIGPIASVMIEDEIELMDETWKKFPIDRAPELINLLARQIPREAKRMTFQQAMIQLLKDLPR</sequence>
<evidence type="ECO:0000259" key="1">
    <source>
        <dbReference type="Pfam" id="PF26309"/>
    </source>
</evidence>
<keyword evidence="3" id="KW-1185">Reference proteome</keyword>